<keyword evidence="1 4" id="KW-0645">Protease</keyword>
<dbReference type="Gene3D" id="3.40.50.200">
    <property type="entry name" value="Peptidase S8/S53 domain"/>
    <property type="match status" value="1"/>
</dbReference>
<dbReference type="PANTHER" id="PTHR35186:SF4">
    <property type="entry name" value="PRION-INHIBITION AND PROPAGATION HELO DOMAIN-CONTAINING PROTEIN"/>
    <property type="match status" value="1"/>
</dbReference>
<dbReference type="RefSeq" id="XP_024726757.1">
    <property type="nucleotide sequence ID" value="XM_024882106.1"/>
</dbReference>
<gene>
    <name evidence="8" type="ORF">K444DRAFT_622464</name>
</gene>
<keyword evidence="5" id="KW-0175">Coiled coil</keyword>
<feature type="active site" description="Charge relay system" evidence="4">
    <location>
        <position position="715"/>
    </location>
</feature>
<reference evidence="8 9" key="1">
    <citation type="submission" date="2016-04" db="EMBL/GenBank/DDBJ databases">
        <title>A degradative enzymes factory behind the ericoid mycorrhizal symbiosis.</title>
        <authorList>
            <consortium name="DOE Joint Genome Institute"/>
            <person name="Martino E."/>
            <person name="Morin E."/>
            <person name="Grelet G."/>
            <person name="Kuo A."/>
            <person name="Kohler A."/>
            <person name="Daghino S."/>
            <person name="Barry K."/>
            <person name="Choi C."/>
            <person name="Cichocki N."/>
            <person name="Clum A."/>
            <person name="Copeland A."/>
            <person name="Hainaut M."/>
            <person name="Haridas S."/>
            <person name="Labutti K."/>
            <person name="Lindquist E."/>
            <person name="Lipzen A."/>
            <person name="Khouja H.-R."/>
            <person name="Murat C."/>
            <person name="Ohm R."/>
            <person name="Olson A."/>
            <person name="Spatafora J."/>
            <person name="Veneault-Fourrey C."/>
            <person name="Henrissat B."/>
            <person name="Grigoriev I."/>
            <person name="Martin F."/>
            <person name="Perotto S."/>
        </authorList>
    </citation>
    <scope>NUCLEOTIDE SEQUENCE [LARGE SCALE GENOMIC DNA]</scope>
    <source>
        <strain evidence="8 9">E</strain>
    </source>
</reference>
<feature type="domain" description="DUF7580" evidence="7">
    <location>
        <begin position="194"/>
        <end position="543"/>
    </location>
</feature>
<organism evidence="8 9">
    <name type="scientific">Hyaloscypha bicolor E</name>
    <dbReference type="NCBI Taxonomy" id="1095630"/>
    <lineage>
        <taxon>Eukaryota</taxon>
        <taxon>Fungi</taxon>
        <taxon>Dikarya</taxon>
        <taxon>Ascomycota</taxon>
        <taxon>Pezizomycotina</taxon>
        <taxon>Leotiomycetes</taxon>
        <taxon>Helotiales</taxon>
        <taxon>Hyaloscyphaceae</taxon>
        <taxon>Hyaloscypha</taxon>
        <taxon>Hyaloscypha bicolor</taxon>
    </lineage>
</organism>
<evidence type="ECO:0000256" key="2">
    <source>
        <dbReference type="ARBA" id="ARBA00022801"/>
    </source>
</evidence>
<dbReference type="InParanoid" id="A0A2J6SGG4"/>
<dbReference type="GeneID" id="36590183"/>
<dbReference type="Pfam" id="PF00082">
    <property type="entry name" value="Peptidase_S8"/>
    <property type="match status" value="1"/>
</dbReference>
<dbReference type="PANTHER" id="PTHR35186">
    <property type="entry name" value="ANK_REP_REGION DOMAIN-CONTAINING PROTEIN"/>
    <property type="match status" value="1"/>
</dbReference>
<feature type="active site" description="Charge relay system" evidence="4">
    <location>
        <position position="875"/>
    </location>
</feature>
<evidence type="ECO:0000313" key="8">
    <source>
        <dbReference type="EMBL" id="PMD49853.1"/>
    </source>
</evidence>
<evidence type="ECO:0000256" key="1">
    <source>
        <dbReference type="ARBA" id="ARBA00022670"/>
    </source>
</evidence>
<keyword evidence="2 4" id="KW-0378">Hydrolase</keyword>
<evidence type="ECO:0000259" key="7">
    <source>
        <dbReference type="Pfam" id="PF24476"/>
    </source>
</evidence>
<dbReference type="InterPro" id="IPR000209">
    <property type="entry name" value="Peptidase_S8/S53_dom"/>
</dbReference>
<dbReference type="OrthoDB" id="206201at2759"/>
<dbReference type="Pfam" id="PF24476">
    <property type="entry name" value="DUF7580"/>
    <property type="match status" value="1"/>
</dbReference>
<dbReference type="InterPro" id="IPR015500">
    <property type="entry name" value="Peptidase_S8_subtilisin-rel"/>
</dbReference>
<proteinExistence type="inferred from homology"/>
<dbReference type="GO" id="GO:0006508">
    <property type="term" value="P:proteolysis"/>
    <property type="evidence" value="ECO:0007669"/>
    <property type="project" value="UniProtKB-KW"/>
</dbReference>
<dbReference type="AlphaFoldDB" id="A0A2J6SGG4"/>
<feature type="coiled-coil region" evidence="5">
    <location>
        <begin position="102"/>
        <end position="129"/>
    </location>
</feature>
<dbReference type="PRINTS" id="PR00723">
    <property type="entry name" value="SUBTILISIN"/>
</dbReference>
<evidence type="ECO:0000256" key="4">
    <source>
        <dbReference type="PROSITE-ProRule" id="PRU01240"/>
    </source>
</evidence>
<dbReference type="Proteomes" id="UP000235371">
    <property type="component" value="Unassembled WGS sequence"/>
</dbReference>
<dbReference type="CDD" id="cd00306">
    <property type="entry name" value="Peptidases_S8_S53"/>
    <property type="match status" value="1"/>
</dbReference>
<accession>A0A2J6SGG4</accession>
<evidence type="ECO:0000256" key="3">
    <source>
        <dbReference type="ARBA" id="ARBA00022825"/>
    </source>
</evidence>
<feature type="domain" description="Peptidase S8/S53" evidence="6">
    <location>
        <begin position="666"/>
        <end position="891"/>
    </location>
</feature>
<comment type="similarity">
    <text evidence="4">Belongs to the peptidase S8 family.</text>
</comment>
<feature type="active site" description="Charge relay system" evidence="4">
    <location>
        <position position="672"/>
    </location>
</feature>
<dbReference type="InterPro" id="IPR036852">
    <property type="entry name" value="Peptidase_S8/S53_dom_sf"/>
</dbReference>
<protein>
    <submittedName>
        <fullName evidence="8">Subtilisin-like protein</fullName>
    </submittedName>
</protein>
<name>A0A2J6SGG4_9HELO</name>
<dbReference type="InterPro" id="IPR056002">
    <property type="entry name" value="DUF7580"/>
</dbReference>
<evidence type="ECO:0000259" key="6">
    <source>
        <dbReference type="Pfam" id="PF00082"/>
    </source>
</evidence>
<evidence type="ECO:0000313" key="9">
    <source>
        <dbReference type="Proteomes" id="UP000235371"/>
    </source>
</evidence>
<sequence length="965" mass="108365">MAPNQELLLLMSAVVPEFLKLATTFTDNSAAAIAARRPLEKEAFYTKLHVEFKSLDETLSSWDRNLDIPEPVERTLNRALDVLESRFVKPLGEQHQLRPGLIRTKHGKLRNLQRQVQAARAEGADLKVEELQEMIHLAHRRKDDRTHMVNRLTKCNQELAGLAAKAAARQPKQTFRAKPARDAAQTVSSNLPTSQIRDSATLLYNIVTQNWKCTGHNPHTATKLRLATHRGSSSDARFEMAFCCASDTATKWQESEILLVPRKKRKAAGVTSKQVKTKGVTFSLPQKELSRAQIIKAEDRWRVEGICELVDSISARPSYRLKLLVEEDNLWRLSPISAIENIQTKQPVSLGEFLNLDSRSFDRAKKRDKFILQVILANGLLHFYKGPWLLKDWNKTHICFYQAKSQDLPDLTRPYLSTQCKPLEQGSEEEDVSFRIHPYPGILALGILLLEIELGRPIEDQRPSDSPNNAEGFNVDADRTVAMEMLEECKNDSSIDFINAVDACLDDKTFIDEFGRNASFDDPAFRQQIFEFIVKPLEDALEKVFGISVEKLDALPPTVLHQNIPKPQKRQVLSHSAQISHQADDASMMQKPDTRSLVAAETSGKLGFQVCLYDDSEGKGTVSDQMSIRADKWFIDLQDRVHPLIQRARNSNHSAVCKVFPRPGRVRIAILDTGIELPGEGSWAYEDRIREQKSWVADDDCDTFLQRGDRDLDGHGTHGAALLLQVAPEADIFVARIFKDRKESRGSIMAEVIHNRIANAIKHAVKEWEVDVISMSFGFDQSVAIIDEAIRFADDKKVIMLAAASNQGGNSNIAWPARLPQVICIYATDSLGNRCDFTPTESPRSDNFAVLGQAVKSCWPPHLGEGEEVRKSGTSTATPIAAGIAAIVLDYVKLALPKLEPEFVNREAGMLSKLRSSAGMSTVFRQMAKRKRGGYDYIVPWDFLDKRKYKETTVCDIILADLKDI</sequence>
<keyword evidence="9" id="KW-1185">Reference proteome</keyword>
<dbReference type="InterPro" id="IPR023828">
    <property type="entry name" value="Peptidase_S8_Ser-AS"/>
</dbReference>
<keyword evidence="3 4" id="KW-0720">Serine protease</keyword>
<dbReference type="GO" id="GO:0004252">
    <property type="term" value="F:serine-type endopeptidase activity"/>
    <property type="evidence" value="ECO:0007669"/>
    <property type="project" value="UniProtKB-UniRule"/>
</dbReference>
<dbReference type="EMBL" id="KZ613919">
    <property type="protein sequence ID" value="PMD49853.1"/>
    <property type="molecule type" value="Genomic_DNA"/>
</dbReference>
<dbReference type="PROSITE" id="PS51892">
    <property type="entry name" value="SUBTILASE"/>
    <property type="match status" value="1"/>
</dbReference>
<dbReference type="STRING" id="1095630.A0A2J6SGG4"/>
<dbReference type="PROSITE" id="PS00138">
    <property type="entry name" value="SUBTILASE_SER"/>
    <property type="match status" value="1"/>
</dbReference>
<dbReference type="SUPFAM" id="SSF52743">
    <property type="entry name" value="Subtilisin-like"/>
    <property type="match status" value="1"/>
</dbReference>
<evidence type="ECO:0000256" key="5">
    <source>
        <dbReference type="SAM" id="Coils"/>
    </source>
</evidence>